<gene>
    <name evidence="2" type="ORF">TM448A06223_0003</name>
    <name evidence="3" type="ORF">TM448B01188_0028</name>
</gene>
<evidence type="ECO:0000313" key="3">
    <source>
        <dbReference type="EMBL" id="QJI05488.1"/>
    </source>
</evidence>
<keyword evidence="1" id="KW-0175">Coiled coil</keyword>
<accession>A0A6H2A5H3</accession>
<dbReference type="AlphaFoldDB" id="A0A6H2A5H3"/>
<dbReference type="EMBL" id="MT145203">
    <property type="protein sequence ID" value="QJI05488.1"/>
    <property type="molecule type" value="Genomic_DNA"/>
</dbReference>
<name>A0A6H2A5H3_9ZZZZ</name>
<dbReference type="EMBL" id="MT144553">
    <property type="protein sequence ID" value="QJA54949.1"/>
    <property type="molecule type" value="Genomic_DNA"/>
</dbReference>
<feature type="coiled-coil region" evidence="1">
    <location>
        <begin position="70"/>
        <end position="111"/>
    </location>
</feature>
<proteinExistence type="predicted"/>
<evidence type="ECO:0000256" key="1">
    <source>
        <dbReference type="SAM" id="Coils"/>
    </source>
</evidence>
<reference evidence="2" key="1">
    <citation type="submission" date="2020-03" db="EMBL/GenBank/DDBJ databases">
        <title>The deep terrestrial virosphere.</title>
        <authorList>
            <person name="Holmfeldt K."/>
            <person name="Nilsson E."/>
            <person name="Simone D."/>
            <person name="Lopez-Fernandez M."/>
            <person name="Wu X."/>
            <person name="de Brujin I."/>
            <person name="Lundin D."/>
            <person name="Andersson A."/>
            <person name="Bertilsson S."/>
            <person name="Dopson M."/>
        </authorList>
    </citation>
    <scope>NUCLEOTIDE SEQUENCE</scope>
    <source>
        <strain evidence="2">TM448A06223</strain>
        <strain evidence="3">TM448B01188</strain>
    </source>
</reference>
<sequence>MSDKIMLIEIGYYHFVCPMDIGQNALEAFLSLQPVSREYIEGGEIWQPEKERDISVKYIPASSVRSATPEEKEKKEIADLKQRLKWREDEVKKEQKEKKALECELELLKKQNTEEGSGATDDKEG</sequence>
<evidence type="ECO:0000313" key="2">
    <source>
        <dbReference type="EMBL" id="QJA54949.1"/>
    </source>
</evidence>
<organism evidence="2">
    <name type="scientific">viral metagenome</name>
    <dbReference type="NCBI Taxonomy" id="1070528"/>
    <lineage>
        <taxon>unclassified sequences</taxon>
        <taxon>metagenomes</taxon>
        <taxon>organismal metagenomes</taxon>
    </lineage>
</organism>
<protein>
    <submittedName>
        <fullName evidence="2">Uncharacterized protein</fullName>
    </submittedName>
</protein>